<protein>
    <submittedName>
        <fullName evidence="6">Protein-S-isoprenylcysteine O-methyltransferase Ste14</fullName>
    </submittedName>
</protein>
<dbReference type="InterPro" id="IPR052527">
    <property type="entry name" value="Metal_cation-efflux_comp"/>
</dbReference>
<keyword evidence="4 5" id="KW-0472">Membrane</keyword>
<accession>A0A366F1R1</accession>
<dbReference type="InterPro" id="IPR007318">
    <property type="entry name" value="Phopholipid_MeTrfase"/>
</dbReference>
<dbReference type="Gene3D" id="1.20.120.1630">
    <property type="match status" value="1"/>
</dbReference>
<feature type="transmembrane region" description="Helical" evidence="5">
    <location>
        <begin position="127"/>
        <end position="155"/>
    </location>
</feature>
<name>A0A366F1R1_9HYPH</name>
<dbReference type="GO" id="GO:0012505">
    <property type="term" value="C:endomembrane system"/>
    <property type="evidence" value="ECO:0007669"/>
    <property type="project" value="UniProtKB-SubCell"/>
</dbReference>
<evidence type="ECO:0000256" key="5">
    <source>
        <dbReference type="SAM" id="Phobius"/>
    </source>
</evidence>
<feature type="transmembrane region" description="Helical" evidence="5">
    <location>
        <begin position="38"/>
        <end position="60"/>
    </location>
</feature>
<reference evidence="6 7" key="1">
    <citation type="submission" date="2018-06" db="EMBL/GenBank/DDBJ databases">
        <title>Genomic Encyclopedia of Type Strains, Phase IV (KMG-IV): sequencing the most valuable type-strain genomes for metagenomic binning, comparative biology and taxonomic classification.</title>
        <authorList>
            <person name="Goeker M."/>
        </authorList>
    </citation>
    <scope>NUCLEOTIDE SEQUENCE [LARGE SCALE GENOMIC DNA]</scope>
    <source>
        <strain evidence="6 7">DSM 24875</strain>
    </source>
</reference>
<evidence type="ECO:0000256" key="4">
    <source>
        <dbReference type="ARBA" id="ARBA00023136"/>
    </source>
</evidence>
<dbReference type="PANTHER" id="PTHR43847:SF1">
    <property type="entry name" value="BLL3993 PROTEIN"/>
    <property type="match status" value="1"/>
</dbReference>
<keyword evidence="2 5" id="KW-0812">Transmembrane</keyword>
<evidence type="ECO:0000313" key="6">
    <source>
        <dbReference type="EMBL" id="RBP08581.1"/>
    </source>
</evidence>
<organism evidence="6 7">
    <name type="scientific">Roseiarcus fermentans</name>
    <dbReference type="NCBI Taxonomy" id="1473586"/>
    <lineage>
        <taxon>Bacteria</taxon>
        <taxon>Pseudomonadati</taxon>
        <taxon>Pseudomonadota</taxon>
        <taxon>Alphaproteobacteria</taxon>
        <taxon>Hyphomicrobiales</taxon>
        <taxon>Roseiarcaceae</taxon>
        <taxon>Roseiarcus</taxon>
    </lineage>
</organism>
<dbReference type="Pfam" id="PF04191">
    <property type="entry name" value="PEMT"/>
    <property type="match status" value="1"/>
</dbReference>
<dbReference type="GO" id="GO:0008168">
    <property type="term" value="F:methyltransferase activity"/>
    <property type="evidence" value="ECO:0007669"/>
    <property type="project" value="UniProtKB-KW"/>
</dbReference>
<dbReference type="AlphaFoldDB" id="A0A366F1R1"/>
<comment type="subcellular location">
    <subcellularLocation>
        <location evidence="1">Endomembrane system</location>
        <topology evidence="1">Multi-pass membrane protein</topology>
    </subcellularLocation>
</comment>
<gene>
    <name evidence="6" type="ORF">DFR50_12563</name>
</gene>
<keyword evidence="6" id="KW-0808">Transferase</keyword>
<dbReference type="Proteomes" id="UP000253529">
    <property type="component" value="Unassembled WGS sequence"/>
</dbReference>
<proteinExistence type="predicted"/>
<feature type="transmembrane region" description="Helical" evidence="5">
    <location>
        <begin position="72"/>
        <end position="94"/>
    </location>
</feature>
<dbReference type="PANTHER" id="PTHR43847">
    <property type="entry name" value="BLL3993 PROTEIN"/>
    <property type="match status" value="1"/>
</dbReference>
<dbReference type="RefSeq" id="WP_113891163.1">
    <property type="nucleotide sequence ID" value="NZ_QNRK01000025.1"/>
</dbReference>
<comment type="caution">
    <text evidence="6">The sequence shown here is derived from an EMBL/GenBank/DDBJ whole genome shotgun (WGS) entry which is preliminary data.</text>
</comment>
<evidence type="ECO:0000313" key="7">
    <source>
        <dbReference type="Proteomes" id="UP000253529"/>
    </source>
</evidence>
<dbReference type="OrthoDB" id="9816156at2"/>
<dbReference type="GO" id="GO:0032259">
    <property type="term" value="P:methylation"/>
    <property type="evidence" value="ECO:0007669"/>
    <property type="project" value="UniProtKB-KW"/>
</dbReference>
<keyword evidence="6" id="KW-0489">Methyltransferase</keyword>
<evidence type="ECO:0000256" key="2">
    <source>
        <dbReference type="ARBA" id="ARBA00022692"/>
    </source>
</evidence>
<evidence type="ECO:0000256" key="3">
    <source>
        <dbReference type="ARBA" id="ARBA00022989"/>
    </source>
</evidence>
<keyword evidence="3 5" id="KW-1133">Transmembrane helix</keyword>
<evidence type="ECO:0000256" key="1">
    <source>
        <dbReference type="ARBA" id="ARBA00004127"/>
    </source>
</evidence>
<dbReference type="EMBL" id="QNRK01000025">
    <property type="protein sequence ID" value="RBP08581.1"/>
    <property type="molecule type" value="Genomic_DNA"/>
</dbReference>
<keyword evidence="7" id="KW-1185">Reference proteome</keyword>
<sequence length="188" mass="20780">MSYRLIIPVLWLAWFAVRMVFARRVKADAAREGVASRLTHVLPLLVAAYLLAAPNVPVPLLDARFLPPDMRFVRLGTSLTFAGLAFAVWARVWLAGNWSGAVTLKHGHTLVVTGPYQWVRRPIDAGLLLALIGTAVAVGEGRAILAVVLAAAALWRKLRVEEAVMRREFGDAYRNYANRTRALIPFVL</sequence>